<organism evidence="1">
    <name type="scientific">Pseudomonas urmiensis</name>
    <dbReference type="NCBI Taxonomy" id="2745493"/>
    <lineage>
        <taxon>Bacteria</taxon>
        <taxon>Pseudomonadati</taxon>
        <taxon>Pseudomonadota</taxon>
        <taxon>Gammaproteobacteria</taxon>
        <taxon>Pseudomonadales</taxon>
        <taxon>Pseudomonadaceae</taxon>
        <taxon>Pseudomonas</taxon>
    </lineage>
</organism>
<reference evidence="1" key="2">
    <citation type="submission" date="2020-07" db="EMBL/GenBank/DDBJ databases">
        <authorList>
            <person name="Lood C."/>
            <person name="Girard L."/>
        </authorList>
    </citation>
    <scope>NUCLEOTIDE SEQUENCE</scope>
    <source>
        <strain evidence="1">SWRI10</strain>
    </source>
</reference>
<dbReference type="AlphaFoldDB" id="A0A923JU73"/>
<comment type="caution">
    <text evidence="1">The sequence shown here is derived from an EMBL/GenBank/DDBJ whole genome shotgun (WGS) entry which is preliminary data.</text>
</comment>
<proteinExistence type="predicted"/>
<evidence type="ECO:0000313" key="1">
    <source>
        <dbReference type="EMBL" id="MBC3440140.1"/>
    </source>
</evidence>
<gene>
    <name evidence="2" type="ORF">HU737_018455</name>
    <name evidence="1" type="ORF">HU737_05585</name>
</gene>
<dbReference type="EMBL" id="JABWRE010000003">
    <property type="protein sequence ID" value="MBC3440140.1"/>
    <property type="molecule type" value="Genomic_DNA"/>
</dbReference>
<reference evidence="2" key="3">
    <citation type="submission" date="2021-06" db="EMBL/GenBank/DDBJ databases">
        <title>Updating the genus Pseudomonas: Description of 43 new species and partition of the Pseudomonas putida group.</title>
        <authorList>
            <person name="Girard L."/>
            <person name="Lood C."/>
            <person name="Vandamme P."/>
            <person name="Rokni-Zadeh H."/>
            <person name="Van Noort V."/>
            <person name="Hofte M."/>
            <person name="Lavigne R."/>
            <person name="De Mot R."/>
        </authorList>
    </citation>
    <scope>NUCLEOTIDE SEQUENCE</scope>
    <source>
        <strain evidence="2">SWRI10</strain>
    </source>
</reference>
<accession>A0A923JU73</accession>
<name>A0A923JU73_9PSED</name>
<dbReference type="RefSeq" id="WP_186553712.1">
    <property type="nucleotide sequence ID" value="NZ_JABWRE020000001.1"/>
</dbReference>
<evidence type="ECO:0000313" key="2">
    <source>
        <dbReference type="EMBL" id="MBV4537955.1"/>
    </source>
</evidence>
<protein>
    <submittedName>
        <fullName evidence="1">Uncharacterized protein</fullName>
    </submittedName>
</protein>
<dbReference type="Proteomes" id="UP000599879">
    <property type="component" value="Unassembled WGS sequence"/>
</dbReference>
<dbReference type="EMBL" id="JABWRE020000001">
    <property type="protein sequence ID" value="MBV4537955.1"/>
    <property type="molecule type" value="Genomic_DNA"/>
</dbReference>
<sequence>MTRKIINLLSKTASLAGENFSGIGIILWNEKFELPIFPIKENAVIPESGNLSWDLAKISTTENELHDGFHILTPALNLVRVSQYFSPPIIHGISVNRERSFGGRYLAALFGSALPGVELSAIATPSLGIAVFENGQETYFEEP</sequence>
<reference evidence="1" key="1">
    <citation type="journal article" date="2020" name="Microorganisms">
        <title>Reliable Identification of Environmental Pseudomonas Isolates Using the rpoD Gene.</title>
        <authorList>
            <consortium name="The Broad Institute Genome Sequencing Platform"/>
            <person name="Girard L."/>
            <person name="Lood C."/>
            <person name="Rokni-Zadeh H."/>
            <person name="van Noort V."/>
            <person name="Lavigne R."/>
            <person name="De Mot R."/>
        </authorList>
    </citation>
    <scope>NUCLEOTIDE SEQUENCE</scope>
    <source>
        <strain evidence="1">SWRI10</strain>
    </source>
</reference>